<feature type="compositionally biased region" description="Low complexity" evidence="1">
    <location>
        <begin position="179"/>
        <end position="188"/>
    </location>
</feature>
<organism evidence="2 3">
    <name type="scientific">Rhizophlyctis rosea</name>
    <dbReference type="NCBI Taxonomy" id="64517"/>
    <lineage>
        <taxon>Eukaryota</taxon>
        <taxon>Fungi</taxon>
        <taxon>Fungi incertae sedis</taxon>
        <taxon>Chytridiomycota</taxon>
        <taxon>Chytridiomycota incertae sedis</taxon>
        <taxon>Chytridiomycetes</taxon>
        <taxon>Rhizophlyctidales</taxon>
        <taxon>Rhizophlyctidaceae</taxon>
        <taxon>Rhizophlyctis</taxon>
    </lineage>
</organism>
<feature type="compositionally biased region" description="Low complexity" evidence="1">
    <location>
        <begin position="27"/>
        <end position="43"/>
    </location>
</feature>
<feature type="compositionally biased region" description="Low complexity" evidence="1">
    <location>
        <begin position="195"/>
        <end position="207"/>
    </location>
</feature>
<protein>
    <submittedName>
        <fullName evidence="2">Uncharacterized protein</fullName>
    </submittedName>
</protein>
<feature type="region of interest" description="Disordered" evidence="1">
    <location>
        <begin position="176"/>
        <end position="333"/>
    </location>
</feature>
<feature type="compositionally biased region" description="Low complexity" evidence="1">
    <location>
        <begin position="293"/>
        <end position="317"/>
    </location>
</feature>
<sequence length="333" mass="36730">MRPDPHKTKATKRWKAKQGIPNPPRPTTSSSSSRSTHPESNSTTPQTQPTKPDLTPDDEEERLEAQRERAKFSRRKLESNGYRYVEPTPEDELADDAAVDRETEDLMELIKNADEAYDPSVYFQFKSEKQWTTADEVDQNDDIHRHLEINLADLESSLSTLPLHIRLGVEDNPLWHDISTPTSTSQSTPTPPSPSAAQPKSSAKPAQTKTPQIMPAARNPIPKPQPPPPSSDPPTPASMKPSSFHIQPQPEPAIVNKIINPIPPQTSEQDDLDFLLSLDQKDTIAPPPRAPIKKPSTTTKTAPAPAPASSVSKPASKNTDSNNLEDWLDDILG</sequence>
<name>A0AAD5X137_9FUNG</name>
<gene>
    <name evidence="2" type="ORF">HK097_000939</name>
</gene>
<dbReference type="EMBL" id="JADGJD010001181">
    <property type="protein sequence ID" value="KAJ3046360.1"/>
    <property type="molecule type" value="Genomic_DNA"/>
</dbReference>
<evidence type="ECO:0000256" key="1">
    <source>
        <dbReference type="SAM" id="MobiDB-lite"/>
    </source>
</evidence>
<dbReference type="AlphaFoldDB" id="A0AAD5X137"/>
<feature type="compositionally biased region" description="Pro residues" evidence="1">
    <location>
        <begin position="221"/>
        <end position="236"/>
    </location>
</feature>
<comment type="caution">
    <text evidence="2">The sequence shown here is derived from an EMBL/GenBank/DDBJ whole genome shotgun (WGS) entry which is preliminary data.</text>
</comment>
<dbReference type="PANTHER" id="PTHR16524:SF2">
    <property type="entry name" value="CELL DEATH REGULATOR AVEN"/>
    <property type="match status" value="1"/>
</dbReference>
<feature type="compositionally biased region" description="Basic and acidic residues" evidence="1">
    <location>
        <begin position="63"/>
        <end position="78"/>
    </location>
</feature>
<dbReference type="PANTHER" id="PTHR16524">
    <property type="entry name" value="CELL DEATH REGULATOR AVEN"/>
    <property type="match status" value="1"/>
</dbReference>
<evidence type="ECO:0000313" key="2">
    <source>
        <dbReference type="EMBL" id="KAJ3046360.1"/>
    </source>
</evidence>
<proteinExistence type="predicted"/>
<feature type="region of interest" description="Disordered" evidence="1">
    <location>
        <begin position="1"/>
        <end position="95"/>
    </location>
</feature>
<dbReference type="GO" id="GO:0010972">
    <property type="term" value="P:negative regulation of G2/M transition of mitotic cell cycle"/>
    <property type="evidence" value="ECO:0007669"/>
    <property type="project" value="TreeGrafter"/>
</dbReference>
<accession>A0AAD5X137</accession>
<reference evidence="2" key="1">
    <citation type="submission" date="2020-05" db="EMBL/GenBank/DDBJ databases">
        <title>Phylogenomic resolution of chytrid fungi.</title>
        <authorList>
            <person name="Stajich J.E."/>
            <person name="Amses K."/>
            <person name="Simmons R."/>
            <person name="Seto K."/>
            <person name="Myers J."/>
            <person name="Bonds A."/>
            <person name="Quandt C.A."/>
            <person name="Barry K."/>
            <person name="Liu P."/>
            <person name="Grigoriev I."/>
            <person name="Longcore J.E."/>
            <person name="James T.Y."/>
        </authorList>
    </citation>
    <scope>NUCLEOTIDE SEQUENCE</scope>
    <source>
        <strain evidence="2">JEL0318</strain>
    </source>
</reference>
<keyword evidence="3" id="KW-1185">Reference proteome</keyword>
<dbReference type="Proteomes" id="UP001212841">
    <property type="component" value="Unassembled WGS sequence"/>
</dbReference>
<dbReference type="InterPro" id="IPR026187">
    <property type="entry name" value="Aven"/>
</dbReference>
<evidence type="ECO:0000313" key="3">
    <source>
        <dbReference type="Proteomes" id="UP001212841"/>
    </source>
</evidence>